<dbReference type="EMBL" id="SSOB01000009">
    <property type="protein sequence ID" value="THF81238.1"/>
    <property type="molecule type" value="Genomic_DNA"/>
</dbReference>
<name>A0A4S4C176_9BACL</name>
<reference evidence="2 3" key="1">
    <citation type="submission" date="2019-04" db="EMBL/GenBank/DDBJ databases">
        <title>Cohnella sp. nov. isolated from preserved vegetables.</title>
        <authorList>
            <person name="Lin S.-Y."/>
            <person name="Hung M.-H."/>
            <person name="Young C.-C."/>
        </authorList>
    </citation>
    <scope>NUCLEOTIDE SEQUENCE [LARGE SCALE GENOMIC DNA]</scope>
    <source>
        <strain evidence="2 3">CC-MHH1044</strain>
    </source>
</reference>
<gene>
    <name evidence="2" type="ORF">E6C55_08985</name>
</gene>
<protein>
    <recommendedName>
        <fullName evidence="4">Endolytic transglycosylase MltG</fullName>
    </recommendedName>
</protein>
<dbReference type="AlphaFoldDB" id="A0A4S4C176"/>
<feature type="compositionally biased region" description="Low complexity" evidence="1">
    <location>
        <begin position="99"/>
        <end position="121"/>
    </location>
</feature>
<dbReference type="OrthoDB" id="2616345at2"/>
<accession>A0A4S4C176</accession>
<dbReference type="Gene3D" id="3.30.1490.480">
    <property type="entry name" value="Endolytic murein transglycosylase"/>
    <property type="match status" value="1"/>
</dbReference>
<organism evidence="2 3">
    <name type="scientific">Cohnella fermenti</name>
    <dbReference type="NCBI Taxonomy" id="2565925"/>
    <lineage>
        <taxon>Bacteria</taxon>
        <taxon>Bacillati</taxon>
        <taxon>Bacillota</taxon>
        <taxon>Bacilli</taxon>
        <taxon>Bacillales</taxon>
        <taxon>Paenibacillaceae</taxon>
        <taxon>Cohnella</taxon>
    </lineage>
</organism>
<keyword evidence="3" id="KW-1185">Reference proteome</keyword>
<evidence type="ECO:0000313" key="3">
    <source>
        <dbReference type="Proteomes" id="UP000310636"/>
    </source>
</evidence>
<sequence length="193" mass="19840">MLKRRGLLIGLGLGLMIGASSLQLMLAAEKGASSLNLSDASLTREELREAAEAQGFALVDAAVKTYTQEELDAAVQKAGSDAQAAGGTDGIAGSGADEAATGPASSAASPASSPADSSAASSEEEHTYSFYIRAKASLLEVATGLEELGLIDDKEQFAKQAAAYSKSLRVGTCLFVGKPTYEEIIAEITRAKY</sequence>
<dbReference type="RefSeq" id="WP_136369448.1">
    <property type="nucleotide sequence ID" value="NZ_SSOB01000009.1"/>
</dbReference>
<evidence type="ECO:0008006" key="4">
    <source>
        <dbReference type="Google" id="ProtNLM"/>
    </source>
</evidence>
<comment type="caution">
    <text evidence="2">The sequence shown here is derived from an EMBL/GenBank/DDBJ whole genome shotgun (WGS) entry which is preliminary data.</text>
</comment>
<evidence type="ECO:0000313" key="2">
    <source>
        <dbReference type="EMBL" id="THF81238.1"/>
    </source>
</evidence>
<feature type="region of interest" description="Disordered" evidence="1">
    <location>
        <begin position="86"/>
        <end position="121"/>
    </location>
</feature>
<proteinExistence type="predicted"/>
<evidence type="ECO:0000256" key="1">
    <source>
        <dbReference type="SAM" id="MobiDB-lite"/>
    </source>
</evidence>
<dbReference type="Proteomes" id="UP000310636">
    <property type="component" value="Unassembled WGS sequence"/>
</dbReference>